<sequence>MNVVTAYLAPQEEPYVLHNREEIEQWVRQALDTSQPEDPHAATVYVVEDGDEQAPPGHEVVIGFDPTRRACALSYSGLDPERPEGDHGFWYSVDVRVPPLDVIVEYSVWGDPSPFPSNAGVPEGSAVDALAELLERAGARPQSVHWQTG</sequence>
<protein>
    <submittedName>
        <fullName evidence="1">Uncharacterized protein</fullName>
    </submittedName>
</protein>
<keyword evidence="2" id="KW-1185">Reference proteome</keyword>
<name>A0ABS5AMI4_9PSEU</name>
<organism evidence="1 2">
    <name type="scientific">Crossiella equi</name>
    <dbReference type="NCBI Taxonomy" id="130796"/>
    <lineage>
        <taxon>Bacteria</taxon>
        <taxon>Bacillati</taxon>
        <taxon>Actinomycetota</taxon>
        <taxon>Actinomycetes</taxon>
        <taxon>Pseudonocardiales</taxon>
        <taxon>Pseudonocardiaceae</taxon>
        <taxon>Crossiella</taxon>
    </lineage>
</organism>
<accession>A0ABS5AMI4</accession>
<evidence type="ECO:0000313" key="2">
    <source>
        <dbReference type="Proteomes" id="UP001519363"/>
    </source>
</evidence>
<reference evidence="1 2" key="1">
    <citation type="submission" date="2021-03" db="EMBL/GenBank/DDBJ databases">
        <title>Sequencing the genomes of 1000 actinobacteria strains.</title>
        <authorList>
            <person name="Klenk H.-P."/>
        </authorList>
    </citation>
    <scope>NUCLEOTIDE SEQUENCE [LARGE SCALE GENOMIC DNA]</scope>
    <source>
        <strain evidence="1 2">DSM 44580</strain>
    </source>
</reference>
<comment type="caution">
    <text evidence="1">The sequence shown here is derived from an EMBL/GenBank/DDBJ whole genome shotgun (WGS) entry which is preliminary data.</text>
</comment>
<gene>
    <name evidence="1" type="ORF">JOF53_006469</name>
</gene>
<proteinExistence type="predicted"/>
<dbReference type="EMBL" id="JAGIOO010000001">
    <property type="protein sequence ID" value="MBP2477597.1"/>
    <property type="molecule type" value="Genomic_DNA"/>
</dbReference>
<dbReference type="InterPro" id="IPR025680">
    <property type="entry name" value="DddI"/>
</dbReference>
<evidence type="ECO:0000313" key="1">
    <source>
        <dbReference type="EMBL" id="MBP2477597.1"/>
    </source>
</evidence>
<dbReference type="Pfam" id="PF14430">
    <property type="entry name" value="Imm1"/>
    <property type="match status" value="1"/>
</dbReference>
<dbReference type="Proteomes" id="UP001519363">
    <property type="component" value="Unassembled WGS sequence"/>
</dbReference>
<dbReference type="RefSeq" id="WP_086788282.1">
    <property type="nucleotide sequence ID" value="NZ_JAGIOO010000001.1"/>
</dbReference>